<dbReference type="InterPro" id="IPR058594">
    <property type="entry name" value="PB1-like_dom_pln"/>
</dbReference>
<sequence length="314" mass="36015">MYFNPDLWTYFFVVSVVKSLGYDDFKELWFSVGCGPVLDDRLEALTDDAGGDEEAPQVNEKADGVEVEAERIEVDEADVERTEPYPVEVQAERIEVDEADVERTEPDQVEVQAERIEVDEADVERTEPDQVKVKAERIEVDEADVERTEPDQVEVQAERTDGERDRLDGEAYRIEVYDLDDVEVEVCDWSTSRDGDDGEMDSEDGLVDINVQCDVSENSSNEEVEVEPLVLGSESDMEENEINDSSWFNDEWKYEELTSPHISDEDSEHEEGYGHFSTFTMPKNMHDLNWEVRTYFVDKEDILDAIKSYAVENG</sequence>
<proteinExistence type="predicted"/>
<evidence type="ECO:0000259" key="1">
    <source>
        <dbReference type="Pfam" id="PF26130"/>
    </source>
</evidence>
<gene>
    <name evidence="2" type="ORF">V8G54_010185</name>
</gene>
<protein>
    <recommendedName>
        <fullName evidence="1">PB1-like domain-containing protein</fullName>
    </recommendedName>
</protein>
<dbReference type="AlphaFoldDB" id="A0AAQ3NX35"/>
<accession>A0AAQ3NX35</accession>
<reference evidence="2 3" key="1">
    <citation type="journal article" date="2023" name="Life. Sci Alliance">
        <title>Evolutionary insights into 3D genome organization and epigenetic landscape of Vigna mungo.</title>
        <authorList>
            <person name="Junaid A."/>
            <person name="Singh B."/>
            <person name="Bhatia S."/>
        </authorList>
    </citation>
    <scope>NUCLEOTIDE SEQUENCE [LARGE SCALE GENOMIC DNA]</scope>
    <source>
        <strain evidence="2">Urdbean</strain>
    </source>
</reference>
<feature type="domain" description="PB1-like" evidence="1">
    <location>
        <begin position="2"/>
        <end position="50"/>
    </location>
</feature>
<evidence type="ECO:0000313" key="2">
    <source>
        <dbReference type="EMBL" id="WVZ17203.1"/>
    </source>
</evidence>
<name>A0AAQ3NX35_VIGMU</name>
<organism evidence="2 3">
    <name type="scientific">Vigna mungo</name>
    <name type="common">Black gram</name>
    <name type="synonym">Phaseolus mungo</name>
    <dbReference type="NCBI Taxonomy" id="3915"/>
    <lineage>
        <taxon>Eukaryota</taxon>
        <taxon>Viridiplantae</taxon>
        <taxon>Streptophyta</taxon>
        <taxon>Embryophyta</taxon>
        <taxon>Tracheophyta</taxon>
        <taxon>Spermatophyta</taxon>
        <taxon>Magnoliopsida</taxon>
        <taxon>eudicotyledons</taxon>
        <taxon>Gunneridae</taxon>
        <taxon>Pentapetalae</taxon>
        <taxon>rosids</taxon>
        <taxon>fabids</taxon>
        <taxon>Fabales</taxon>
        <taxon>Fabaceae</taxon>
        <taxon>Papilionoideae</taxon>
        <taxon>50 kb inversion clade</taxon>
        <taxon>NPAAA clade</taxon>
        <taxon>indigoferoid/millettioid clade</taxon>
        <taxon>Phaseoleae</taxon>
        <taxon>Vigna</taxon>
    </lineage>
</organism>
<dbReference type="Pfam" id="PF26130">
    <property type="entry name" value="PB1-like"/>
    <property type="match status" value="1"/>
</dbReference>
<keyword evidence="3" id="KW-1185">Reference proteome</keyword>
<evidence type="ECO:0000313" key="3">
    <source>
        <dbReference type="Proteomes" id="UP001374535"/>
    </source>
</evidence>
<dbReference type="EMBL" id="CP144698">
    <property type="protein sequence ID" value="WVZ17203.1"/>
    <property type="molecule type" value="Genomic_DNA"/>
</dbReference>
<dbReference type="Proteomes" id="UP001374535">
    <property type="component" value="Chromosome 3"/>
</dbReference>